<dbReference type="EMBL" id="JBHSNZ010000061">
    <property type="protein sequence ID" value="MFC5813275.1"/>
    <property type="molecule type" value="Genomic_DNA"/>
</dbReference>
<comment type="caution">
    <text evidence="1">The sequence shown here is derived from an EMBL/GenBank/DDBJ whole genome shotgun (WGS) entry which is preliminary data.</text>
</comment>
<keyword evidence="2" id="KW-1185">Reference proteome</keyword>
<gene>
    <name evidence="1" type="ORF">ACFQGO_38235</name>
</gene>
<reference evidence="2" key="1">
    <citation type="journal article" date="2019" name="Int. J. Syst. Evol. Microbiol.">
        <title>The Global Catalogue of Microorganisms (GCM) 10K type strain sequencing project: providing services to taxonomists for standard genome sequencing and annotation.</title>
        <authorList>
            <consortium name="The Broad Institute Genomics Platform"/>
            <consortium name="The Broad Institute Genome Sequencing Center for Infectious Disease"/>
            <person name="Wu L."/>
            <person name="Ma J."/>
        </authorList>
    </citation>
    <scope>NUCLEOTIDE SEQUENCE [LARGE SCALE GENOMIC DNA]</scope>
    <source>
        <strain evidence="2">JCM 9918</strain>
    </source>
</reference>
<evidence type="ECO:0000313" key="1">
    <source>
        <dbReference type="EMBL" id="MFC5813275.1"/>
    </source>
</evidence>
<organism evidence="1 2">
    <name type="scientific">Streptomyces heilongjiangensis</name>
    <dbReference type="NCBI Taxonomy" id="945052"/>
    <lineage>
        <taxon>Bacteria</taxon>
        <taxon>Bacillati</taxon>
        <taxon>Actinomycetota</taxon>
        <taxon>Actinomycetes</taxon>
        <taxon>Kitasatosporales</taxon>
        <taxon>Streptomycetaceae</taxon>
        <taxon>Streptomyces</taxon>
    </lineage>
</organism>
<name>A0ABW1BJB1_9ACTN</name>
<sequence>MTGPAALVMSQVNTCEGAVATSSGSVFAGWVAWRRRSPDCPFSRRIRYIVETEQW</sequence>
<evidence type="ECO:0000313" key="2">
    <source>
        <dbReference type="Proteomes" id="UP001596112"/>
    </source>
</evidence>
<accession>A0ABW1BJB1</accession>
<proteinExistence type="predicted"/>
<protein>
    <submittedName>
        <fullName evidence="1">Uncharacterized protein</fullName>
    </submittedName>
</protein>
<dbReference type="RefSeq" id="WP_272173294.1">
    <property type="nucleotide sequence ID" value="NZ_JAQOSL010000093.1"/>
</dbReference>
<dbReference type="Proteomes" id="UP001596112">
    <property type="component" value="Unassembled WGS sequence"/>
</dbReference>